<accession>A0ACC0BWG2</accession>
<gene>
    <name evidence="1" type="ORF">M9H77_07968</name>
</gene>
<evidence type="ECO:0000313" key="1">
    <source>
        <dbReference type="EMBL" id="KAI5677018.1"/>
    </source>
</evidence>
<evidence type="ECO:0000313" key="2">
    <source>
        <dbReference type="Proteomes" id="UP001060085"/>
    </source>
</evidence>
<proteinExistence type="predicted"/>
<dbReference type="EMBL" id="CM044702">
    <property type="protein sequence ID" value="KAI5677018.1"/>
    <property type="molecule type" value="Genomic_DNA"/>
</dbReference>
<keyword evidence="2" id="KW-1185">Reference proteome</keyword>
<comment type="caution">
    <text evidence="1">The sequence shown here is derived from an EMBL/GenBank/DDBJ whole genome shotgun (WGS) entry which is preliminary data.</text>
</comment>
<dbReference type="Proteomes" id="UP001060085">
    <property type="component" value="Linkage Group LG02"/>
</dbReference>
<protein>
    <submittedName>
        <fullName evidence="1">Uncharacterized protein</fullName>
    </submittedName>
</protein>
<name>A0ACC0BWG2_CATRO</name>
<organism evidence="1 2">
    <name type="scientific">Catharanthus roseus</name>
    <name type="common">Madagascar periwinkle</name>
    <name type="synonym">Vinca rosea</name>
    <dbReference type="NCBI Taxonomy" id="4058"/>
    <lineage>
        <taxon>Eukaryota</taxon>
        <taxon>Viridiplantae</taxon>
        <taxon>Streptophyta</taxon>
        <taxon>Embryophyta</taxon>
        <taxon>Tracheophyta</taxon>
        <taxon>Spermatophyta</taxon>
        <taxon>Magnoliopsida</taxon>
        <taxon>eudicotyledons</taxon>
        <taxon>Gunneridae</taxon>
        <taxon>Pentapetalae</taxon>
        <taxon>asterids</taxon>
        <taxon>lamiids</taxon>
        <taxon>Gentianales</taxon>
        <taxon>Apocynaceae</taxon>
        <taxon>Rauvolfioideae</taxon>
        <taxon>Vinceae</taxon>
        <taxon>Catharanthinae</taxon>
        <taxon>Catharanthus</taxon>
    </lineage>
</organism>
<reference evidence="2" key="1">
    <citation type="journal article" date="2023" name="Nat. Plants">
        <title>Single-cell RNA sequencing provides a high-resolution roadmap for understanding the multicellular compartmentation of specialized metabolism.</title>
        <authorList>
            <person name="Sun S."/>
            <person name="Shen X."/>
            <person name="Li Y."/>
            <person name="Li Y."/>
            <person name="Wang S."/>
            <person name="Li R."/>
            <person name="Zhang H."/>
            <person name="Shen G."/>
            <person name="Guo B."/>
            <person name="Wei J."/>
            <person name="Xu J."/>
            <person name="St-Pierre B."/>
            <person name="Chen S."/>
            <person name="Sun C."/>
        </authorList>
    </citation>
    <scope>NUCLEOTIDE SEQUENCE [LARGE SCALE GENOMIC DNA]</scope>
</reference>
<sequence>MEKPVNASSNKCLKCLSWGLSKRELESVDIRRRSSIVDENENNEDKEEVEWSSIKKRKRKSFDRSLISKCRIWYVGVRRRGLTPASPVEMSTPSTPASIPSGTSPSPVAASPIEMSTPRATFTPFRSYHT</sequence>